<feature type="chain" id="PRO_5028071563" evidence="6">
    <location>
        <begin position="23"/>
        <end position="132"/>
    </location>
</feature>
<dbReference type="RefSeq" id="XP_035541226.1">
    <property type="nucleotide sequence ID" value="XM_035685333.1"/>
</dbReference>
<dbReference type="KEGG" id="jre:118344505"/>
<feature type="region of interest" description="Disordered" evidence="5">
    <location>
        <begin position="97"/>
        <end position="132"/>
    </location>
</feature>
<feature type="signal peptide" evidence="6">
    <location>
        <begin position="1"/>
        <end position="22"/>
    </location>
</feature>
<evidence type="ECO:0000313" key="8">
    <source>
        <dbReference type="Proteomes" id="UP000235220"/>
    </source>
</evidence>
<name>A0A6P9E1K5_JUGRE</name>
<evidence type="ECO:0000256" key="5">
    <source>
        <dbReference type="SAM" id="MobiDB-lite"/>
    </source>
</evidence>
<protein>
    <submittedName>
        <fullName evidence="9">Disease resistance RPP13-like protein 1</fullName>
    </submittedName>
</protein>
<dbReference type="Pfam" id="PF18052">
    <property type="entry name" value="Rx_N"/>
    <property type="match status" value="1"/>
</dbReference>
<evidence type="ECO:0000256" key="6">
    <source>
        <dbReference type="SAM" id="SignalP"/>
    </source>
</evidence>
<keyword evidence="3" id="KW-0611">Plant defense</keyword>
<dbReference type="GO" id="GO:0006952">
    <property type="term" value="P:defense response"/>
    <property type="evidence" value="ECO:0007669"/>
    <property type="project" value="UniProtKB-KW"/>
</dbReference>
<evidence type="ECO:0000313" key="9">
    <source>
        <dbReference type="RefSeq" id="XP_035541226.1"/>
    </source>
</evidence>
<dbReference type="Gene3D" id="1.20.5.4130">
    <property type="match status" value="1"/>
</dbReference>
<evidence type="ECO:0000256" key="3">
    <source>
        <dbReference type="ARBA" id="ARBA00022821"/>
    </source>
</evidence>
<dbReference type="Proteomes" id="UP000235220">
    <property type="component" value="Chromosome 14"/>
</dbReference>
<feature type="coiled-coil region" evidence="4">
    <location>
        <begin position="30"/>
        <end position="57"/>
    </location>
</feature>
<keyword evidence="1" id="KW-0677">Repeat</keyword>
<organism evidence="8 9">
    <name type="scientific">Juglans regia</name>
    <name type="common">English walnut</name>
    <dbReference type="NCBI Taxonomy" id="51240"/>
    <lineage>
        <taxon>Eukaryota</taxon>
        <taxon>Viridiplantae</taxon>
        <taxon>Streptophyta</taxon>
        <taxon>Embryophyta</taxon>
        <taxon>Tracheophyta</taxon>
        <taxon>Spermatophyta</taxon>
        <taxon>Magnoliopsida</taxon>
        <taxon>eudicotyledons</taxon>
        <taxon>Gunneridae</taxon>
        <taxon>Pentapetalae</taxon>
        <taxon>rosids</taxon>
        <taxon>fabids</taxon>
        <taxon>Fagales</taxon>
        <taxon>Juglandaceae</taxon>
        <taxon>Juglans</taxon>
    </lineage>
</organism>
<evidence type="ECO:0000256" key="1">
    <source>
        <dbReference type="ARBA" id="ARBA00022737"/>
    </source>
</evidence>
<feature type="domain" description="Disease resistance N-terminal" evidence="7">
    <location>
        <begin position="8"/>
        <end position="101"/>
    </location>
</feature>
<reference evidence="9" key="1">
    <citation type="submission" date="2025-08" db="UniProtKB">
        <authorList>
            <consortium name="RefSeq"/>
        </authorList>
    </citation>
    <scope>IDENTIFICATION</scope>
    <source>
        <tissue evidence="9">Leaves</tissue>
    </source>
</reference>
<evidence type="ECO:0000256" key="2">
    <source>
        <dbReference type="ARBA" id="ARBA00022741"/>
    </source>
</evidence>
<dbReference type="GO" id="GO:0000166">
    <property type="term" value="F:nucleotide binding"/>
    <property type="evidence" value="ECO:0007669"/>
    <property type="project" value="UniProtKB-KW"/>
</dbReference>
<keyword evidence="6" id="KW-0732">Signal</keyword>
<dbReference type="InterPro" id="IPR041118">
    <property type="entry name" value="Rx_N"/>
</dbReference>
<accession>A0A6P9E1K5</accession>
<gene>
    <name evidence="9" type="primary">LOC118344505</name>
</gene>
<dbReference type="OrthoDB" id="688937at2759"/>
<evidence type="ECO:0000259" key="7">
    <source>
        <dbReference type="Pfam" id="PF18052"/>
    </source>
</evidence>
<dbReference type="InParanoid" id="A0A6P9E1K5"/>
<keyword evidence="2" id="KW-0547">Nucleotide-binding</keyword>
<dbReference type="GeneID" id="118344505"/>
<keyword evidence="4" id="KW-0175">Coiled coil</keyword>
<keyword evidence="8" id="KW-1185">Reference proteome</keyword>
<dbReference type="AlphaFoldDB" id="A0A6P9E1K5"/>
<evidence type="ECO:0000256" key="4">
    <source>
        <dbReference type="SAM" id="Coils"/>
    </source>
</evidence>
<proteinExistence type="predicted"/>
<sequence length="132" mass="15168">MAVGELFLAAFLQVLFDQLASPELLAFSRREGLEKKLDKWRKTLSTIQKVLDDAEEKELHAEGAAVKEWLDDLKDLAYDVEDILDEFTAEALRRKLKGKNQASPSKEVRKNKRDSTGPNFFTERSCLRQGRR</sequence>